<dbReference type="SMART" id="SM01130">
    <property type="entry name" value="DHDPS"/>
    <property type="match status" value="1"/>
</dbReference>
<comment type="catalytic activity">
    <reaction evidence="11 12">
        <text>L-aspartate 4-semialdehyde + pyruvate = (2S,4S)-4-hydroxy-2,3,4,5-tetrahydrodipicolinate + H2O + H(+)</text>
        <dbReference type="Rhea" id="RHEA:34171"/>
        <dbReference type="ChEBI" id="CHEBI:15361"/>
        <dbReference type="ChEBI" id="CHEBI:15377"/>
        <dbReference type="ChEBI" id="CHEBI:15378"/>
        <dbReference type="ChEBI" id="CHEBI:67139"/>
        <dbReference type="ChEBI" id="CHEBI:537519"/>
        <dbReference type="EC" id="4.3.3.7"/>
    </reaction>
</comment>
<evidence type="ECO:0000256" key="3">
    <source>
        <dbReference type="ARBA" id="ARBA00007592"/>
    </source>
</evidence>
<reference evidence="16 17" key="1">
    <citation type="journal article" date="2014" name="Nature">
        <title>Sequential evolution of bacterial morphology by co-option of a developmental regulator.</title>
        <authorList>
            <person name="Jiang C."/>
            <person name="Brown P.J."/>
            <person name="Ducret A."/>
            <person name="Brun Y.V."/>
        </authorList>
    </citation>
    <scope>NUCLEOTIDE SEQUENCE [LARGE SCALE GENOMIC DNA]</scope>
    <source>
        <strain evidence="16 17">DSM 16100</strain>
    </source>
</reference>
<dbReference type="PIRSF" id="PIRSF001365">
    <property type="entry name" value="DHDPS"/>
    <property type="match status" value="1"/>
</dbReference>
<dbReference type="STRING" id="1121022.GCA_000376105_03162"/>
<dbReference type="NCBIfam" id="TIGR00674">
    <property type="entry name" value="dapA"/>
    <property type="match status" value="1"/>
</dbReference>
<evidence type="ECO:0000313" key="16">
    <source>
        <dbReference type="EMBL" id="ESQ92833.1"/>
    </source>
</evidence>
<dbReference type="InterPro" id="IPR005263">
    <property type="entry name" value="DapA"/>
</dbReference>
<dbReference type="EMBL" id="AWGB01000010">
    <property type="protein sequence ID" value="ESQ92833.1"/>
    <property type="molecule type" value="Genomic_DNA"/>
</dbReference>
<name>V4RNL8_9CAUL</name>
<gene>
    <name evidence="12" type="primary">dapA</name>
    <name evidence="16" type="ORF">ABENE_06950</name>
</gene>
<protein>
    <recommendedName>
        <fullName evidence="4 12">4-hydroxy-tetrahydrodipicolinate synthase</fullName>
        <shortName evidence="12">HTPA synthase</shortName>
        <ecNumber evidence="4 12">4.3.3.7</ecNumber>
    </recommendedName>
</protein>
<dbReference type="CDD" id="cd00950">
    <property type="entry name" value="DHDPS"/>
    <property type="match status" value="1"/>
</dbReference>
<comment type="pathway">
    <text evidence="2 12">Amino-acid biosynthesis; L-lysine biosynthesis via DAP pathway; (S)-tetrahydrodipicolinate from L-aspartate: step 3/4.</text>
</comment>
<feature type="active site" description="Proton donor/acceptor" evidence="12 14">
    <location>
        <position position="154"/>
    </location>
</feature>
<keyword evidence="8 12" id="KW-0457">Lysine biosynthesis</keyword>
<feature type="binding site" evidence="12 15">
    <location>
        <position position="222"/>
    </location>
    <ligand>
        <name>pyruvate</name>
        <dbReference type="ChEBI" id="CHEBI:15361"/>
    </ligand>
</feature>
<dbReference type="PANTHER" id="PTHR12128:SF66">
    <property type="entry name" value="4-HYDROXY-2-OXOGLUTARATE ALDOLASE, MITOCHONDRIAL"/>
    <property type="match status" value="1"/>
</dbReference>
<dbReference type="UniPathway" id="UPA00034">
    <property type="reaction ID" value="UER00017"/>
</dbReference>
<dbReference type="Proteomes" id="UP000017837">
    <property type="component" value="Unassembled WGS sequence"/>
</dbReference>
<keyword evidence="17" id="KW-1185">Reference proteome</keyword>
<evidence type="ECO:0000256" key="11">
    <source>
        <dbReference type="ARBA" id="ARBA00047836"/>
    </source>
</evidence>
<dbReference type="InterPro" id="IPR013785">
    <property type="entry name" value="Aldolase_TIM"/>
</dbReference>
<evidence type="ECO:0000256" key="8">
    <source>
        <dbReference type="ARBA" id="ARBA00023154"/>
    </source>
</evidence>
<dbReference type="GO" id="GO:0005829">
    <property type="term" value="C:cytosol"/>
    <property type="evidence" value="ECO:0007669"/>
    <property type="project" value="TreeGrafter"/>
</dbReference>
<dbReference type="InterPro" id="IPR020624">
    <property type="entry name" value="Schiff_base-form_aldolases_CS"/>
</dbReference>
<dbReference type="GO" id="GO:0009089">
    <property type="term" value="P:lysine biosynthetic process via diaminopimelate"/>
    <property type="evidence" value="ECO:0007669"/>
    <property type="project" value="UniProtKB-UniRule"/>
</dbReference>
<comment type="similarity">
    <text evidence="3 12 13">Belongs to the DapA family.</text>
</comment>
<dbReference type="PANTHER" id="PTHR12128">
    <property type="entry name" value="DIHYDRODIPICOLINATE SYNTHASE"/>
    <property type="match status" value="1"/>
</dbReference>
<sequence>MSFPLPRLLDAMLDPNTYMARSAYSGIWTPMITPFKNGAVDYDAADLFASHLVGSGIHGLVVGGTTGEGPALTSYEKARLAQTITASVAGHIPVFMGLEGANTQKILNELGELGDCGVQGYLMSAPSYVRPSQDGIYRHFMAIAEVAKLPIILYDIPIRTGSVLHTDTVVRLTQNGDFPAIKACGLTTERLKALLAIQDLKVMCGDDTWMFRAFEMGAHGAISASAQVAPRRFVEAYHMLEKYSADGAWKRFNILLPLMELMFEEPNPAPVKAALAMQDWCIEELRLPMTPVTRAYRDDLKVLLDNMHALHHEDLICADKSSK</sequence>
<dbReference type="PROSITE" id="PS00666">
    <property type="entry name" value="DHDPS_2"/>
    <property type="match status" value="1"/>
</dbReference>
<keyword evidence="9 12" id="KW-0456">Lyase</keyword>
<feature type="site" description="Part of a proton relay during catalysis" evidence="12">
    <location>
        <position position="65"/>
    </location>
</feature>
<comment type="function">
    <text evidence="1 12">Catalyzes the condensation of (S)-aspartate-beta-semialdehyde [(S)-ASA] and pyruvate to 4-hydroxy-tetrahydrodipicolinate (HTPA).</text>
</comment>
<evidence type="ECO:0000256" key="5">
    <source>
        <dbReference type="ARBA" id="ARBA00022490"/>
    </source>
</evidence>
<evidence type="ECO:0000256" key="1">
    <source>
        <dbReference type="ARBA" id="ARBA00003294"/>
    </source>
</evidence>
<dbReference type="EC" id="4.3.3.7" evidence="4 12"/>
<evidence type="ECO:0000256" key="7">
    <source>
        <dbReference type="ARBA" id="ARBA00022915"/>
    </source>
</evidence>
<dbReference type="GO" id="GO:0008840">
    <property type="term" value="F:4-hydroxy-tetrahydrodipicolinate synthase activity"/>
    <property type="evidence" value="ECO:0007669"/>
    <property type="project" value="UniProtKB-UniRule"/>
</dbReference>
<dbReference type="PRINTS" id="PR00146">
    <property type="entry name" value="DHPICSNTHASE"/>
</dbReference>
<dbReference type="InterPro" id="IPR020625">
    <property type="entry name" value="Schiff_base-form_aldolases_AS"/>
</dbReference>
<dbReference type="PATRIC" id="fig|1121022.4.peg.1388"/>
<evidence type="ECO:0000256" key="6">
    <source>
        <dbReference type="ARBA" id="ARBA00022605"/>
    </source>
</evidence>
<dbReference type="InterPro" id="IPR002220">
    <property type="entry name" value="DapA-like"/>
</dbReference>
<feature type="binding site" evidence="12 15">
    <location>
        <position position="66"/>
    </location>
    <ligand>
        <name>pyruvate</name>
        <dbReference type="ChEBI" id="CHEBI:15361"/>
    </ligand>
</feature>
<evidence type="ECO:0000256" key="9">
    <source>
        <dbReference type="ARBA" id="ARBA00023239"/>
    </source>
</evidence>
<feature type="site" description="Part of a proton relay during catalysis" evidence="12">
    <location>
        <position position="128"/>
    </location>
</feature>
<dbReference type="Gene3D" id="3.20.20.70">
    <property type="entry name" value="Aldolase class I"/>
    <property type="match status" value="1"/>
</dbReference>
<evidence type="ECO:0000256" key="14">
    <source>
        <dbReference type="PIRSR" id="PIRSR001365-1"/>
    </source>
</evidence>
<dbReference type="Pfam" id="PF00701">
    <property type="entry name" value="DHDPS"/>
    <property type="match status" value="1"/>
</dbReference>
<dbReference type="AlphaFoldDB" id="V4RNL8"/>
<evidence type="ECO:0000256" key="10">
    <source>
        <dbReference type="ARBA" id="ARBA00023270"/>
    </source>
</evidence>
<comment type="subunit">
    <text evidence="12">Homotetramer; dimer of dimers.</text>
</comment>
<keyword evidence="7 12" id="KW-0220">Diaminopimelate biosynthesis</keyword>
<dbReference type="HAMAP" id="MF_00418">
    <property type="entry name" value="DapA"/>
    <property type="match status" value="1"/>
</dbReference>
<evidence type="ECO:0000256" key="12">
    <source>
        <dbReference type="HAMAP-Rule" id="MF_00418"/>
    </source>
</evidence>
<feature type="active site" description="Schiff-base intermediate with substrate" evidence="12 14">
    <location>
        <position position="182"/>
    </location>
</feature>
<dbReference type="eggNOG" id="COG0329">
    <property type="taxonomic scope" value="Bacteria"/>
</dbReference>
<comment type="subcellular location">
    <subcellularLocation>
        <location evidence="12">Cytoplasm</location>
    </subcellularLocation>
</comment>
<evidence type="ECO:0000256" key="15">
    <source>
        <dbReference type="PIRSR" id="PIRSR001365-2"/>
    </source>
</evidence>
<dbReference type="PROSITE" id="PS00665">
    <property type="entry name" value="DHDPS_1"/>
    <property type="match status" value="1"/>
</dbReference>
<proteinExistence type="inferred from homology"/>
<keyword evidence="5 12" id="KW-0963">Cytoplasm</keyword>
<dbReference type="SUPFAM" id="SSF51569">
    <property type="entry name" value="Aldolase"/>
    <property type="match status" value="1"/>
</dbReference>
<accession>V4RNL8</accession>
<keyword evidence="10 12" id="KW-0704">Schiff base</keyword>
<dbReference type="GO" id="GO:0019877">
    <property type="term" value="P:diaminopimelate biosynthetic process"/>
    <property type="evidence" value="ECO:0007669"/>
    <property type="project" value="UniProtKB-UniRule"/>
</dbReference>
<evidence type="ECO:0000256" key="2">
    <source>
        <dbReference type="ARBA" id="ARBA00005120"/>
    </source>
</evidence>
<evidence type="ECO:0000313" key="17">
    <source>
        <dbReference type="Proteomes" id="UP000017837"/>
    </source>
</evidence>
<keyword evidence="6 12" id="KW-0028">Amino-acid biosynthesis</keyword>
<organism evidence="16 17">
    <name type="scientific">Asticcacaulis benevestitus DSM 16100 = ATCC BAA-896</name>
    <dbReference type="NCBI Taxonomy" id="1121022"/>
    <lineage>
        <taxon>Bacteria</taxon>
        <taxon>Pseudomonadati</taxon>
        <taxon>Pseudomonadota</taxon>
        <taxon>Alphaproteobacteria</taxon>
        <taxon>Caulobacterales</taxon>
        <taxon>Caulobacteraceae</taxon>
        <taxon>Asticcacaulis</taxon>
    </lineage>
</organism>
<evidence type="ECO:0000256" key="13">
    <source>
        <dbReference type="PIRNR" id="PIRNR001365"/>
    </source>
</evidence>
<evidence type="ECO:0000256" key="4">
    <source>
        <dbReference type="ARBA" id="ARBA00012086"/>
    </source>
</evidence>
<dbReference type="RefSeq" id="WP_018082833.1">
    <property type="nucleotide sequence ID" value="NZ_AQWM01000019.1"/>
</dbReference>
<comment type="caution">
    <text evidence="16">The sequence shown here is derived from an EMBL/GenBank/DDBJ whole genome shotgun (WGS) entry which is preliminary data.</text>
</comment>
<comment type="caution">
    <text evidence="12">Was originally thought to be a dihydrodipicolinate synthase (DHDPS), catalyzing the condensation of (S)-aspartate-beta-semialdehyde [(S)-ASA] and pyruvate to dihydrodipicolinate (DHDP). However, it was shown in E.coli that the product of the enzymatic reaction is not dihydrodipicolinate but in fact (4S)-4-hydroxy-2,3,4,5-tetrahydro-(2S)-dipicolinic acid (HTPA), and that the consecutive dehydration reaction leading to DHDP is not spontaneous but catalyzed by DapB.</text>
</comment>